<evidence type="ECO:0000313" key="2">
    <source>
        <dbReference type="Proteomes" id="UP000285109"/>
    </source>
</evidence>
<accession>A0A415T3J0</accession>
<proteinExistence type="predicted"/>
<comment type="caution">
    <text evidence="1">The sequence shown here is derived from an EMBL/GenBank/DDBJ whole genome shotgun (WGS) entry which is preliminary data.</text>
</comment>
<name>A0A415T3J0_9BACT</name>
<protein>
    <submittedName>
        <fullName evidence="1">Uncharacterized protein</fullName>
    </submittedName>
</protein>
<organism evidence="1 2">
    <name type="scientific">Phocaeicola plebeius</name>
    <dbReference type="NCBI Taxonomy" id="310297"/>
    <lineage>
        <taxon>Bacteria</taxon>
        <taxon>Pseudomonadati</taxon>
        <taxon>Bacteroidota</taxon>
        <taxon>Bacteroidia</taxon>
        <taxon>Bacteroidales</taxon>
        <taxon>Bacteroidaceae</taxon>
        <taxon>Phocaeicola</taxon>
    </lineage>
</organism>
<dbReference type="Proteomes" id="UP000285109">
    <property type="component" value="Unassembled WGS sequence"/>
</dbReference>
<dbReference type="EMBL" id="QRQK01000020">
    <property type="protein sequence ID" value="RHM95692.1"/>
    <property type="molecule type" value="Genomic_DNA"/>
</dbReference>
<dbReference type="AlphaFoldDB" id="A0A415T3J0"/>
<reference evidence="1 2" key="1">
    <citation type="submission" date="2018-08" db="EMBL/GenBank/DDBJ databases">
        <title>A genome reference for cultivated species of the human gut microbiota.</title>
        <authorList>
            <person name="Zou Y."/>
            <person name="Xue W."/>
            <person name="Luo G."/>
        </authorList>
    </citation>
    <scope>NUCLEOTIDE SEQUENCE [LARGE SCALE GENOMIC DNA]</scope>
    <source>
        <strain evidence="1 2">AF31-28B-AC</strain>
    </source>
</reference>
<evidence type="ECO:0000313" key="1">
    <source>
        <dbReference type="EMBL" id="RHM95692.1"/>
    </source>
</evidence>
<gene>
    <name evidence="1" type="ORF">DWZ34_10715</name>
</gene>
<dbReference type="RefSeq" id="WP_118494539.1">
    <property type="nucleotide sequence ID" value="NZ_DBFVRS010000036.1"/>
</dbReference>
<sequence length="156" mass="17689">MTVEEKVRKIVEQMGVTYLFENWQAANVRLDKMQLPAVMYVLPASGNLNVGLMQMKDYPNCMIAFMDKTKHDFSGEENDVVIERCKSLAREFILNVNRSGMFEPVQGDIQYSVFYDKLDVNVTGIVIQIPLKEIRGIVICPTKTVKEIVYGTSAEG</sequence>